<comment type="caution">
    <text evidence="3">The sequence shown here is derived from an EMBL/GenBank/DDBJ whole genome shotgun (WGS) entry which is preliminary data.</text>
</comment>
<dbReference type="RefSeq" id="WP_216238898.1">
    <property type="nucleotide sequence ID" value="NZ_JABACJ020000001.1"/>
</dbReference>
<evidence type="ECO:0000313" key="4">
    <source>
        <dbReference type="Proteomes" id="UP000723714"/>
    </source>
</evidence>
<dbReference type="PANTHER" id="PTHR24220">
    <property type="entry name" value="IMPORT ATP-BINDING PROTEIN"/>
    <property type="match status" value="1"/>
</dbReference>
<dbReference type="Pfam" id="PF00005">
    <property type="entry name" value="ABC_tran"/>
    <property type="match status" value="1"/>
</dbReference>
<name>A0ABS6CZ35_9FIRM</name>
<protein>
    <submittedName>
        <fullName evidence="3">ABC transporter ATP-binding protein</fullName>
    </submittedName>
</protein>
<reference evidence="3 4" key="1">
    <citation type="submission" date="2021-06" db="EMBL/GenBank/DDBJ databases">
        <title>Faecalicatena sp. nov. isolated from porcine feces.</title>
        <authorList>
            <person name="Oh B.S."/>
            <person name="Lee J.H."/>
        </authorList>
    </citation>
    <scope>NUCLEOTIDE SEQUENCE [LARGE SCALE GENOMIC DNA]</scope>
    <source>
        <strain evidence="3 4">AGMB00832</strain>
    </source>
</reference>
<accession>A0ABS6CZ35</accession>
<dbReference type="CDD" id="cd03255">
    <property type="entry name" value="ABC_MJ0796_LolCDE_FtsE"/>
    <property type="match status" value="1"/>
</dbReference>
<dbReference type="InterPro" id="IPR003439">
    <property type="entry name" value="ABC_transporter-like_ATP-bd"/>
</dbReference>
<dbReference type="PROSITE" id="PS50893">
    <property type="entry name" value="ABC_TRANSPORTER_2"/>
    <property type="match status" value="1"/>
</dbReference>
<dbReference type="InterPro" id="IPR015854">
    <property type="entry name" value="ABC_transpr_LolD-like"/>
</dbReference>
<keyword evidence="4" id="KW-1185">Reference proteome</keyword>
<dbReference type="SMART" id="SM00382">
    <property type="entry name" value="AAA"/>
    <property type="match status" value="1"/>
</dbReference>
<dbReference type="InterPro" id="IPR017911">
    <property type="entry name" value="MacB-like_ATP-bd"/>
</dbReference>
<evidence type="ECO:0000313" key="3">
    <source>
        <dbReference type="EMBL" id="MBU3874579.1"/>
    </source>
</evidence>
<feature type="domain" description="ABC transporter" evidence="2">
    <location>
        <begin position="5"/>
        <end position="240"/>
    </location>
</feature>
<dbReference type="InterPro" id="IPR003593">
    <property type="entry name" value="AAA+_ATPase"/>
</dbReference>
<gene>
    <name evidence="3" type="ORF">HGO97_001975</name>
</gene>
<organism evidence="3 4">
    <name type="scientific">Faecalicatena faecalis</name>
    <dbReference type="NCBI Taxonomy" id="2726362"/>
    <lineage>
        <taxon>Bacteria</taxon>
        <taxon>Bacillati</taxon>
        <taxon>Bacillota</taxon>
        <taxon>Clostridia</taxon>
        <taxon>Lachnospirales</taxon>
        <taxon>Lachnospiraceae</taxon>
        <taxon>Faecalicatena</taxon>
    </lineage>
</organism>
<evidence type="ECO:0000259" key="2">
    <source>
        <dbReference type="PROSITE" id="PS50893"/>
    </source>
</evidence>
<evidence type="ECO:0000256" key="1">
    <source>
        <dbReference type="ARBA" id="ARBA00022448"/>
    </source>
</evidence>
<keyword evidence="3" id="KW-0067">ATP-binding</keyword>
<keyword evidence="1" id="KW-0813">Transport</keyword>
<dbReference type="EMBL" id="JABACJ020000001">
    <property type="protein sequence ID" value="MBU3874579.1"/>
    <property type="molecule type" value="Genomic_DNA"/>
</dbReference>
<proteinExistence type="predicted"/>
<dbReference type="GO" id="GO:0005524">
    <property type="term" value="F:ATP binding"/>
    <property type="evidence" value="ECO:0007669"/>
    <property type="project" value="UniProtKB-KW"/>
</dbReference>
<dbReference type="PANTHER" id="PTHR24220:SF692">
    <property type="entry name" value="ABC TRANSPORTER DOMAIN-CONTAINING PROTEIN"/>
    <property type="match status" value="1"/>
</dbReference>
<sequence>METVIEVKDLVRDYGTIEVLKGFDFCAREGEFITIMGRSGGGKSTFLKVLGLVDRPTSGKVYFRGEDSEDLWDSQLADIRRREIGYVHQDSRLMDCLTVEQNIKLPMILDKKDTKTMQSRTEEIAGRFGIGALTKKYPSELSGGEKQRTAICRALINNPDILLADEPTGNLDSQSGEIVIHALEEINHDMGKTVILVTHDPKLASFSQKTVLLKDGLILETIVRPKGEKNETQRAYYQMIMDKMEEL</sequence>
<dbReference type="Proteomes" id="UP000723714">
    <property type="component" value="Unassembled WGS sequence"/>
</dbReference>
<keyword evidence="3" id="KW-0547">Nucleotide-binding</keyword>